<dbReference type="EMBL" id="CAUOFW020002780">
    <property type="protein sequence ID" value="CAK9156047.1"/>
    <property type="molecule type" value="Genomic_DNA"/>
</dbReference>
<proteinExistence type="predicted"/>
<dbReference type="PANTHER" id="PTHR46201">
    <property type="entry name" value="PHD FINGER PROTEIN MALE MEIOCYTE DEATH 1-RELATED"/>
    <property type="match status" value="1"/>
</dbReference>
<accession>A0ABC8SGL1</accession>
<dbReference type="Proteomes" id="UP001642360">
    <property type="component" value="Unassembled WGS sequence"/>
</dbReference>
<dbReference type="AlphaFoldDB" id="A0ABC8SGL1"/>
<evidence type="ECO:0000313" key="2">
    <source>
        <dbReference type="Proteomes" id="UP001642360"/>
    </source>
</evidence>
<keyword evidence="2" id="KW-1185">Reference proteome</keyword>
<protein>
    <submittedName>
        <fullName evidence="1">Uncharacterized protein</fullName>
    </submittedName>
</protein>
<feature type="non-terminal residue" evidence="1">
    <location>
        <position position="98"/>
    </location>
</feature>
<evidence type="ECO:0000313" key="1">
    <source>
        <dbReference type="EMBL" id="CAK9156047.1"/>
    </source>
</evidence>
<name>A0ABC8SGL1_9AQUA</name>
<reference evidence="1 2" key="1">
    <citation type="submission" date="2024-02" db="EMBL/GenBank/DDBJ databases">
        <authorList>
            <person name="Vignale AGUSTIN F."/>
            <person name="Sosa J E."/>
            <person name="Modenutti C."/>
        </authorList>
    </citation>
    <scope>NUCLEOTIDE SEQUENCE [LARGE SCALE GENOMIC DNA]</scope>
</reference>
<comment type="caution">
    <text evidence="1">The sequence shown here is derived from an EMBL/GenBank/DDBJ whole genome shotgun (WGS) entry which is preliminary data.</text>
</comment>
<sequence length="98" mass="11343">MSNDIFEASAKRKRSPKYYGLHTFADPGCPIAPSGPFRDNIRFFLQECAEIEDYNVDGMPIWRTFLVHENRGFIVPLYTIEESVKHSLQPFCDHCRCA</sequence>
<organism evidence="1 2">
    <name type="scientific">Ilex paraguariensis</name>
    <name type="common">yerba mate</name>
    <dbReference type="NCBI Taxonomy" id="185542"/>
    <lineage>
        <taxon>Eukaryota</taxon>
        <taxon>Viridiplantae</taxon>
        <taxon>Streptophyta</taxon>
        <taxon>Embryophyta</taxon>
        <taxon>Tracheophyta</taxon>
        <taxon>Spermatophyta</taxon>
        <taxon>Magnoliopsida</taxon>
        <taxon>eudicotyledons</taxon>
        <taxon>Gunneridae</taxon>
        <taxon>Pentapetalae</taxon>
        <taxon>asterids</taxon>
        <taxon>campanulids</taxon>
        <taxon>Aquifoliales</taxon>
        <taxon>Aquifoliaceae</taxon>
        <taxon>Ilex</taxon>
    </lineage>
</organism>
<dbReference type="PANTHER" id="PTHR46201:SF9">
    <property type="entry name" value="PHD FINGER PROTEIN MALE MEIOCYTE DEATH 1"/>
    <property type="match status" value="1"/>
</dbReference>
<gene>
    <name evidence="1" type="ORF">ILEXP_LOCUS24458</name>
</gene>